<feature type="region of interest" description="Disordered" evidence="1">
    <location>
        <begin position="96"/>
        <end position="160"/>
    </location>
</feature>
<dbReference type="InterPro" id="IPR036760">
    <property type="entry name" value="SspB-like_sf"/>
</dbReference>
<organism evidence="2 3">
    <name type="scientific">Entotheonella factor</name>
    <dbReference type="NCBI Taxonomy" id="1429438"/>
    <lineage>
        <taxon>Bacteria</taxon>
        <taxon>Pseudomonadati</taxon>
        <taxon>Nitrospinota/Tectimicrobiota group</taxon>
        <taxon>Candidatus Tectimicrobiota</taxon>
        <taxon>Candidatus Entotheonellia</taxon>
        <taxon>Candidatus Entotheonellales</taxon>
        <taxon>Candidatus Entotheonellaceae</taxon>
        <taxon>Candidatus Entotheonella</taxon>
    </lineage>
</organism>
<name>W4L8P6_ENTF1</name>
<dbReference type="InterPro" id="IPR007481">
    <property type="entry name" value="SspB"/>
</dbReference>
<gene>
    <name evidence="2" type="ORF">ETSY1_38000</name>
</gene>
<proteinExistence type="predicted"/>
<protein>
    <recommendedName>
        <fullName evidence="4">Stringent starvation protein B</fullName>
    </recommendedName>
</protein>
<dbReference type="AlphaFoldDB" id="W4L8P6"/>
<dbReference type="SUPFAM" id="SSF101738">
    <property type="entry name" value="SspB-like"/>
    <property type="match status" value="1"/>
</dbReference>
<dbReference type="Proteomes" id="UP000019141">
    <property type="component" value="Unassembled WGS sequence"/>
</dbReference>
<keyword evidence="3" id="KW-1185">Reference proteome</keyword>
<evidence type="ECO:0000256" key="1">
    <source>
        <dbReference type="SAM" id="MobiDB-lite"/>
    </source>
</evidence>
<dbReference type="GO" id="GO:0045732">
    <property type="term" value="P:positive regulation of protein catabolic process"/>
    <property type="evidence" value="ECO:0007669"/>
    <property type="project" value="TreeGrafter"/>
</dbReference>
<dbReference type="HOGENOM" id="CLU_127054_0_0_7"/>
<comment type="caution">
    <text evidence="2">The sequence shown here is derived from an EMBL/GenBank/DDBJ whole genome shotgun (WGS) entry which is preliminary data.</text>
</comment>
<dbReference type="Pfam" id="PF04386">
    <property type="entry name" value="SspB"/>
    <property type="match status" value="1"/>
</dbReference>
<feature type="compositionally biased region" description="Polar residues" evidence="1">
    <location>
        <begin position="107"/>
        <end position="116"/>
    </location>
</feature>
<reference evidence="2 3" key="1">
    <citation type="journal article" date="2014" name="Nature">
        <title>An environmental bacterial taxon with a large and distinct metabolic repertoire.</title>
        <authorList>
            <person name="Wilson M.C."/>
            <person name="Mori T."/>
            <person name="Ruckert C."/>
            <person name="Uria A.R."/>
            <person name="Helf M.J."/>
            <person name="Takada K."/>
            <person name="Gernert C."/>
            <person name="Steffens U.A."/>
            <person name="Heycke N."/>
            <person name="Schmitt S."/>
            <person name="Rinke C."/>
            <person name="Helfrich E.J."/>
            <person name="Brachmann A.O."/>
            <person name="Gurgui C."/>
            <person name="Wakimoto T."/>
            <person name="Kracht M."/>
            <person name="Crusemann M."/>
            <person name="Hentschel U."/>
            <person name="Abe I."/>
            <person name="Matsunaga S."/>
            <person name="Kalinowski J."/>
            <person name="Takeyama H."/>
            <person name="Piel J."/>
        </authorList>
    </citation>
    <scope>NUCLEOTIDE SEQUENCE [LARGE SCALE GENOMIC DNA]</scope>
    <source>
        <strain evidence="3">TSY1</strain>
    </source>
</reference>
<dbReference type="Gene3D" id="2.30.30.220">
    <property type="entry name" value="SspB-like"/>
    <property type="match status" value="1"/>
</dbReference>
<sequence>MTRDPRSKEAVVLQLLEEGDTTLCLDARYEGVQVPRQHAQNPSLQLILNLNFPHPIHVSEDGISANLSFGGRRHACYVPMGALWAAFNPQNMQGMMWPESMPPEVQANLTAEQEQSAPKAKTAPLNARQKPQPVVSEQPSQKPPEDKPSPRKRGHLRVVK</sequence>
<dbReference type="GO" id="GO:0005840">
    <property type="term" value="C:ribosome"/>
    <property type="evidence" value="ECO:0007669"/>
    <property type="project" value="TreeGrafter"/>
</dbReference>
<accession>W4L8P6</accession>
<dbReference type="GO" id="GO:0005829">
    <property type="term" value="C:cytosol"/>
    <property type="evidence" value="ECO:0007669"/>
    <property type="project" value="TreeGrafter"/>
</dbReference>
<dbReference type="PANTHER" id="PTHR37486:SF1">
    <property type="entry name" value="STRINGENT STARVATION PROTEIN B"/>
    <property type="match status" value="1"/>
</dbReference>
<evidence type="ECO:0008006" key="4">
    <source>
        <dbReference type="Google" id="ProtNLM"/>
    </source>
</evidence>
<evidence type="ECO:0000313" key="3">
    <source>
        <dbReference type="Proteomes" id="UP000019141"/>
    </source>
</evidence>
<dbReference type="EMBL" id="AZHW01001184">
    <property type="protein sequence ID" value="ETW93721.1"/>
    <property type="molecule type" value="Genomic_DNA"/>
</dbReference>
<dbReference type="PANTHER" id="PTHR37486">
    <property type="entry name" value="STRINGENT STARVATION PROTEIN B"/>
    <property type="match status" value="1"/>
</dbReference>
<evidence type="ECO:0000313" key="2">
    <source>
        <dbReference type="EMBL" id="ETW93721.1"/>
    </source>
</evidence>
<feature type="compositionally biased region" description="Basic residues" evidence="1">
    <location>
        <begin position="150"/>
        <end position="160"/>
    </location>
</feature>